<dbReference type="Proteomes" id="UP000018208">
    <property type="component" value="Unassembled WGS sequence"/>
</dbReference>
<evidence type="ECO:0000256" key="2">
    <source>
        <dbReference type="SAM" id="Phobius"/>
    </source>
</evidence>
<name>V6LR59_9EUKA</name>
<accession>V6LR59</accession>
<evidence type="ECO:0000256" key="1">
    <source>
        <dbReference type="SAM" id="MobiDB-lite"/>
    </source>
</evidence>
<keyword evidence="5" id="KW-1185">Reference proteome</keyword>
<organism evidence="3">
    <name type="scientific">Spironucleus salmonicida</name>
    <dbReference type="NCBI Taxonomy" id="348837"/>
    <lineage>
        <taxon>Eukaryota</taxon>
        <taxon>Metamonada</taxon>
        <taxon>Diplomonadida</taxon>
        <taxon>Hexamitidae</taxon>
        <taxon>Hexamitinae</taxon>
        <taxon>Spironucleus</taxon>
    </lineage>
</organism>
<reference evidence="3 4" key="1">
    <citation type="journal article" date="2014" name="PLoS Genet.">
        <title>The Genome of Spironucleus salmonicida Highlights a Fish Pathogen Adapted to Fluctuating Environments.</title>
        <authorList>
            <person name="Xu F."/>
            <person name="Jerlstrom-Hultqvist J."/>
            <person name="Einarsson E."/>
            <person name="Astvaldsson A."/>
            <person name="Svard S.G."/>
            <person name="Andersson J.O."/>
        </authorList>
    </citation>
    <scope>NUCLEOTIDE SEQUENCE</scope>
    <source>
        <strain evidence="4">ATCC 50377</strain>
    </source>
</reference>
<feature type="compositionally biased region" description="Basic residues" evidence="1">
    <location>
        <begin position="278"/>
        <end position="287"/>
    </location>
</feature>
<feature type="region of interest" description="Disordered" evidence="1">
    <location>
        <begin position="251"/>
        <end position="287"/>
    </location>
</feature>
<reference evidence="4" key="2">
    <citation type="submission" date="2020-12" db="EMBL/GenBank/DDBJ databases">
        <title>New Spironucleus salmonicida genome in near-complete chromosomes.</title>
        <authorList>
            <person name="Xu F."/>
            <person name="Kurt Z."/>
            <person name="Jimenez-Gonzalez A."/>
            <person name="Astvaldsson A."/>
            <person name="Andersson J.O."/>
            <person name="Svard S.G."/>
        </authorList>
    </citation>
    <scope>NUCLEOTIDE SEQUENCE</scope>
    <source>
        <strain evidence="4">ATCC 50377</strain>
    </source>
</reference>
<gene>
    <name evidence="3" type="ORF">SS50377_12801</name>
    <name evidence="4" type="ORF">SS50377_20797</name>
</gene>
<keyword evidence="2" id="KW-1133">Transmembrane helix</keyword>
<evidence type="ECO:0000313" key="5">
    <source>
        <dbReference type="Proteomes" id="UP000018208"/>
    </source>
</evidence>
<dbReference type="Pfam" id="PF03134">
    <property type="entry name" value="TB2_DP1_HVA22"/>
    <property type="match status" value="1"/>
</dbReference>
<evidence type="ECO:0000313" key="3">
    <source>
        <dbReference type="EMBL" id="EST47095.1"/>
    </source>
</evidence>
<feature type="compositionally biased region" description="Basic and acidic residues" evidence="1">
    <location>
        <begin position="251"/>
        <end position="264"/>
    </location>
</feature>
<dbReference type="OrthoDB" id="10009287at2759"/>
<evidence type="ECO:0000313" key="4">
    <source>
        <dbReference type="EMBL" id="KAH0577444.1"/>
    </source>
</evidence>
<dbReference type="VEuPathDB" id="GiardiaDB:SS50377_20797"/>
<dbReference type="EMBL" id="KI546047">
    <property type="protein sequence ID" value="EST47095.1"/>
    <property type="molecule type" value="Genomic_DNA"/>
</dbReference>
<sequence>MLRYLTVLYCIVIAVYKSNKALVSRETNDDSQWLAFWVIFGLLELVEILLPFLRDNFIVYMSKFGLSIYLIHFNGAQILFDKFISPNFHYVQKLVEDKDYQQDLVKTLKSKLSDVKSGKFDFTQSFKKINKTNISPKIILPKSDNTPNVENSIFNNDNMKLTPKFDAPQLTSHTFQKEEDLVLPPVDQVAEVENIVEETPTAPLLDDIEENKQQETIGQKEESDELFSNVVTHVEEVKEIIADDVQEEEIWKSDSDEDFNKIEATEETEEMEEMIPKSPKKKIQRED</sequence>
<dbReference type="AlphaFoldDB" id="V6LR59"/>
<dbReference type="EMBL" id="AUWU02000001">
    <property type="protein sequence ID" value="KAH0577444.1"/>
    <property type="molecule type" value="Genomic_DNA"/>
</dbReference>
<protein>
    <submittedName>
        <fullName evidence="3">Transmembrane domain-containing protein</fullName>
    </submittedName>
</protein>
<dbReference type="InterPro" id="IPR004345">
    <property type="entry name" value="TB2_DP1_HVA22"/>
</dbReference>
<proteinExistence type="predicted"/>
<keyword evidence="2 3" id="KW-0812">Transmembrane</keyword>
<feature type="transmembrane region" description="Helical" evidence="2">
    <location>
        <begin position="33"/>
        <end position="53"/>
    </location>
</feature>
<keyword evidence="2" id="KW-0472">Membrane</keyword>